<comment type="caution">
    <text evidence="5">The sequence shown here is derived from an EMBL/GenBank/DDBJ whole genome shotgun (WGS) entry which is preliminary data.</text>
</comment>
<accession>A0A364RIK3</accession>
<name>A0A364RIK3_9BACT</name>
<keyword evidence="3" id="KW-0804">Transcription</keyword>
<dbReference type="Pfam" id="PF07883">
    <property type="entry name" value="Cupin_2"/>
    <property type="match status" value="1"/>
</dbReference>
<dbReference type="InterPro" id="IPR009057">
    <property type="entry name" value="Homeodomain-like_sf"/>
</dbReference>
<dbReference type="RefSeq" id="WP_112304264.1">
    <property type="nucleotide sequence ID" value="NZ_QMDV01000001.1"/>
</dbReference>
<dbReference type="InterPro" id="IPR013096">
    <property type="entry name" value="Cupin_2"/>
</dbReference>
<dbReference type="Proteomes" id="UP000251692">
    <property type="component" value="Unassembled WGS sequence"/>
</dbReference>
<dbReference type="PROSITE" id="PS01124">
    <property type="entry name" value="HTH_ARAC_FAMILY_2"/>
    <property type="match status" value="1"/>
</dbReference>
<evidence type="ECO:0000256" key="2">
    <source>
        <dbReference type="ARBA" id="ARBA00023125"/>
    </source>
</evidence>
<dbReference type="GO" id="GO:0003700">
    <property type="term" value="F:DNA-binding transcription factor activity"/>
    <property type="evidence" value="ECO:0007669"/>
    <property type="project" value="InterPro"/>
</dbReference>
<dbReference type="InterPro" id="IPR037923">
    <property type="entry name" value="HTH-like"/>
</dbReference>
<dbReference type="SUPFAM" id="SSF51215">
    <property type="entry name" value="Regulatory protein AraC"/>
    <property type="match status" value="1"/>
</dbReference>
<dbReference type="SMART" id="SM00342">
    <property type="entry name" value="HTH_ARAC"/>
    <property type="match status" value="1"/>
</dbReference>
<evidence type="ECO:0000313" key="6">
    <source>
        <dbReference type="Proteomes" id="UP000251692"/>
    </source>
</evidence>
<feature type="domain" description="HTH araC/xylS-type" evidence="4">
    <location>
        <begin position="188"/>
        <end position="287"/>
    </location>
</feature>
<dbReference type="GO" id="GO:0043565">
    <property type="term" value="F:sequence-specific DNA binding"/>
    <property type="evidence" value="ECO:0007669"/>
    <property type="project" value="InterPro"/>
</dbReference>
<dbReference type="PROSITE" id="PS00041">
    <property type="entry name" value="HTH_ARAC_FAMILY_1"/>
    <property type="match status" value="1"/>
</dbReference>
<dbReference type="AlphaFoldDB" id="A0A364RIK3"/>
<gene>
    <name evidence="5" type="ORF">DP923_03195</name>
</gene>
<keyword evidence="2" id="KW-0238">DNA-binding</keyword>
<dbReference type="OrthoDB" id="792101at2"/>
<evidence type="ECO:0000256" key="1">
    <source>
        <dbReference type="ARBA" id="ARBA00023015"/>
    </source>
</evidence>
<keyword evidence="1" id="KW-0805">Transcription regulation</keyword>
<evidence type="ECO:0000259" key="4">
    <source>
        <dbReference type="PROSITE" id="PS01124"/>
    </source>
</evidence>
<protein>
    <submittedName>
        <fullName evidence="5">AraC family transcriptional regulator</fullName>
    </submittedName>
</protein>
<reference evidence="5 6" key="1">
    <citation type="submission" date="2018-06" db="EMBL/GenBank/DDBJ databases">
        <authorList>
            <person name="Liu Z.-W."/>
        </authorList>
    </citation>
    <scope>NUCLEOTIDE SEQUENCE [LARGE SCALE GENOMIC DNA]</scope>
    <source>
        <strain evidence="5 6">2b14</strain>
    </source>
</reference>
<sequence length="303" mass="35359">MKVIPFKVPVTQAESVTVNEDILPFFYGHVHRHKEMQLTLILKGEGTLIVGNYTQAFKPGDMYIIGANQPHIFRSDDSYYREVAVDNVHAIHIFIEHENTLQFLSNLPEMEFIKKLMDNTLPGLQVPDEYLAHASRMFLKVNRVSGFKRLITFIKLVRYLTEEVKHYKSLSTGHDNMPFSGPEDNRMNQIYEYTIQHYSENITLERIAAVVHITPHAFCKYFKKHTRKTYKHFLNEVRINEACKKIINGDFDCISSIAYATGFNSPINFNKVFKKMTDKSPSEYIKEYKHNWDNAVRMLKEPA</sequence>
<dbReference type="SUPFAM" id="SSF46689">
    <property type="entry name" value="Homeodomain-like"/>
    <property type="match status" value="2"/>
</dbReference>
<dbReference type="PANTHER" id="PTHR43280:SF2">
    <property type="entry name" value="HTH-TYPE TRANSCRIPTIONAL REGULATOR EXSA"/>
    <property type="match status" value="1"/>
</dbReference>
<dbReference type="Gene3D" id="1.10.10.60">
    <property type="entry name" value="Homeodomain-like"/>
    <property type="match status" value="2"/>
</dbReference>
<dbReference type="EMBL" id="QMDV01000001">
    <property type="protein sequence ID" value="RAU84068.1"/>
    <property type="molecule type" value="Genomic_DNA"/>
</dbReference>
<dbReference type="PANTHER" id="PTHR43280">
    <property type="entry name" value="ARAC-FAMILY TRANSCRIPTIONAL REGULATOR"/>
    <property type="match status" value="1"/>
</dbReference>
<reference evidence="5 6" key="2">
    <citation type="submission" date="2018-07" db="EMBL/GenBank/DDBJ databases">
        <title>Pontibacter sp. 2b14 genomic sequence and assembly.</title>
        <authorList>
            <person name="Du Z.-J."/>
        </authorList>
    </citation>
    <scope>NUCLEOTIDE SEQUENCE [LARGE SCALE GENOMIC DNA]</scope>
    <source>
        <strain evidence="5 6">2b14</strain>
    </source>
</reference>
<dbReference type="InterPro" id="IPR018060">
    <property type="entry name" value="HTH_AraC"/>
</dbReference>
<evidence type="ECO:0000313" key="5">
    <source>
        <dbReference type="EMBL" id="RAU84068.1"/>
    </source>
</evidence>
<keyword evidence="6" id="KW-1185">Reference proteome</keyword>
<evidence type="ECO:0000256" key="3">
    <source>
        <dbReference type="ARBA" id="ARBA00023163"/>
    </source>
</evidence>
<dbReference type="InterPro" id="IPR014710">
    <property type="entry name" value="RmlC-like_jellyroll"/>
</dbReference>
<dbReference type="Pfam" id="PF12833">
    <property type="entry name" value="HTH_18"/>
    <property type="match status" value="1"/>
</dbReference>
<dbReference type="InterPro" id="IPR018062">
    <property type="entry name" value="HTH_AraC-typ_CS"/>
</dbReference>
<dbReference type="Gene3D" id="2.60.120.10">
    <property type="entry name" value="Jelly Rolls"/>
    <property type="match status" value="1"/>
</dbReference>
<organism evidence="5 6">
    <name type="scientific">Pontibacter arcticus</name>
    <dbReference type="NCBI Taxonomy" id="2080288"/>
    <lineage>
        <taxon>Bacteria</taxon>
        <taxon>Pseudomonadati</taxon>
        <taxon>Bacteroidota</taxon>
        <taxon>Cytophagia</taxon>
        <taxon>Cytophagales</taxon>
        <taxon>Hymenobacteraceae</taxon>
        <taxon>Pontibacter</taxon>
    </lineage>
</organism>
<proteinExistence type="predicted"/>